<proteinExistence type="predicted"/>
<evidence type="ECO:0000256" key="2">
    <source>
        <dbReference type="SAM" id="SignalP"/>
    </source>
</evidence>
<dbReference type="PROSITE" id="PS51257">
    <property type="entry name" value="PROKAR_LIPOPROTEIN"/>
    <property type="match status" value="1"/>
</dbReference>
<evidence type="ECO:0000313" key="3">
    <source>
        <dbReference type="EMBL" id="QDT62133.1"/>
    </source>
</evidence>
<accession>A0A517T199</accession>
<gene>
    <name evidence="3" type="ORF">SV7mr_46800</name>
</gene>
<organism evidence="3 4">
    <name type="scientific">Stieleria bergensis</name>
    <dbReference type="NCBI Taxonomy" id="2528025"/>
    <lineage>
        <taxon>Bacteria</taxon>
        <taxon>Pseudomonadati</taxon>
        <taxon>Planctomycetota</taxon>
        <taxon>Planctomycetia</taxon>
        <taxon>Pirellulales</taxon>
        <taxon>Pirellulaceae</taxon>
        <taxon>Stieleria</taxon>
    </lineage>
</organism>
<evidence type="ECO:0008006" key="5">
    <source>
        <dbReference type="Google" id="ProtNLM"/>
    </source>
</evidence>
<dbReference type="AlphaFoldDB" id="A0A517T199"/>
<evidence type="ECO:0000313" key="4">
    <source>
        <dbReference type="Proteomes" id="UP000315003"/>
    </source>
</evidence>
<keyword evidence="4" id="KW-1185">Reference proteome</keyword>
<name>A0A517T199_9BACT</name>
<protein>
    <recommendedName>
        <fullName evidence="5">Secreted protein</fullName>
    </recommendedName>
</protein>
<dbReference type="EMBL" id="CP036272">
    <property type="protein sequence ID" value="QDT62133.1"/>
    <property type="molecule type" value="Genomic_DNA"/>
</dbReference>
<feature type="region of interest" description="Disordered" evidence="1">
    <location>
        <begin position="27"/>
        <end position="75"/>
    </location>
</feature>
<feature type="chain" id="PRO_5022172989" description="Secreted protein" evidence="2">
    <location>
        <begin position="21"/>
        <end position="75"/>
    </location>
</feature>
<dbReference type="Proteomes" id="UP000315003">
    <property type="component" value="Chromosome"/>
</dbReference>
<evidence type="ECO:0000256" key="1">
    <source>
        <dbReference type="SAM" id="MobiDB-lite"/>
    </source>
</evidence>
<keyword evidence="2" id="KW-0732">Signal</keyword>
<sequence length="75" mass="8087" precursor="true">MIRTYSLAFVCLFAVGLVSAMGCSGNKEATFDPSEATEMTEEEKAANEAYNEGGGMDPETQKKMQQQYGSDYGGN</sequence>
<reference evidence="3 4" key="1">
    <citation type="submission" date="2019-02" db="EMBL/GenBank/DDBJ databases">
        <title>Deep-cultivation of Planctomycetes and their phenomic and genomic characterization uncovers novel biology.</title>
        <authorList>
            <person name="Wiegand S."/>
            <person name="Jogler M."/>
            <person name="Boedeker C."/>
            <person name="Pinto D."/>
            <person name="Vollmers J."/>
            <person name="Rivas-Marin E."/>
            <person name="Kohn T."/>
            <person name="Peeters S.H."/>
            <person name="Heuer A."/>
            <person name="Rast P."/>
            <person name="Oberbeckmann S."/>
            <person name="Bunk B."/>
            <person name="Jeske O."/>
            <person name="Meyerdierks A."/>
            <person name="Storesund J.E."/>
            <person name="Kallscheuer N."/>
            <person name="Luecker S."/>
            <person name="Lage O.M."/>
            <person name="Pohl T."/>
            <person name="Merkel B.J."/>
            <person name="Hornburger P."/>
            <person name="Mueller R.-W."/>
            <person name="Bruemmer F."/>
            <person name="Labrenz M."/>
            <person name="Spormann A.M."/>
            <person name="Op den Camp H."/>
            <person name="Overmann J."/>
            <person name="Amann R."/>
            <person name="Jetten M.S.M."/>
            <person name="Mascher T."/>
            <person name="Medema M.H."/>
            <person name="Devos D.P."/>
            <person name="Kaster A.-K."/>
            <person name="Ovreas L."/>
            <person name="Rohde M."/>
            <person name="Galperin M.Y."/>
            <person name="Jogler C."/>
        </authorList>
    </citation>
    <scope>NUCLEOTIDE SEQUENCE [LARGE SCALE GENOMIC DNA]</scope>
    <source>
        <strain evidence="3 4">SV_7m_r</strain>
    </source>
</reference>
<feature type="signal peptide" evidence="2">
    <location>
        <begin position="1"/>
        <end position="20"/>
    </location>
</feature>
<dbReference type="RefSeq" id="WP_419187742.1">
    <property type="nucleotide sequence ID" value="NZ_CP036272.1"/>
</dbReference>